<protein>
    <submittedName>
        <fullName evidence="1">Uncharacterized protein</fullName>
    </submittedName>
</protein>
<comment type="caution">
    <text evidence="1">The sequence shown here is derived from an EMBL/GenBank/DDBJ whole genome shotgun (WGS) entry which is preliminary data.</text>
</comment>
<sequence>MKAGRFGAPTMLGAAALAVAAIQGHGQSVDAAGTADEISAADPRTVPADTRTVPADIGTAYALGPRATDTGFMATATGFGTATGTGATAAAATGGTTVTAVEFGAGSETATTTARLTAIEPVATAAPSAFDLRSADFAGPWIEAFGTWPSVDRNARLVAGSCSRAPFASNTPFPGIAAIGDPAEVDCVPLGIDTLRYSIPGPIRNMDPGPPLRI</sequence>
<name>A0A849C7T3_9NOCA</name>
<proteinExistence type="predicted"/>
<gene>
    <name evidence="1" type="ORF">HLB23_19095</name>
</gene>
<dbReference type="AlphaFoldDB" id="A0A849C7T3"/>
<evidence type="ECO:0000313" key="1">
    <source>
        <dbReference type="EMBL" id="NNH71937.1"/>
    </source>
</evidence>
<dbReference type="Proteomes" id="UP000586827">
    <property type="component" value="Unassembled WGS sequence"/>
</dbReference>
<keyword evidence="2" id="KW-1185">Reference proteome</keyword>
<reference evidence="1 2" key="1">
    <citation type="submission" date="2020-05" db="EMBL/GenBank/DDBJ databases">
        <title>MicrobeNet Type strains.</title>
        <authorList>
            <person name="Nicholson A.C."/>
        </authorList>
    </citation>
    <scope>NUCLEOTIDE SEQUENCE [LARGE SCALE GENOMIC DNA]</scope>
    <source>
        <strain evidence="1 2">JCM 3224</strain>
    </source>
</reference>
<dbReference type="RefSeq" id="WP_067527211.1">
    <property type="nucleotide sequence ID" value="NZ_JABELX010000006.1"/>
</dbReference>
<dbReference type="EMBL" id="JABELX010000006">
    <property type="protein sequence ID" value="NNH71937.1"/>
    <property type="molecule type" value="Genomic_DNA"/>
</dbReference>
<evidence type="ECO:0000313" key="2">
    <source>
        <dbReference type="Proteomes" id="UP000586827"/>
    </source>
</evidence>
<organism evidence="1 2">
    <name type="scientific">Nocardia uniformis</name>
    <dbReference type="NCBI Taxonomy" id="53432"/>
    <lineage>
        <taxon>Bacteria</taxon>
        <taxon>Bacillati</taxon>
        <taxon>Actinomycetota</taxon>
        <taxon>Actinomycetes</taxon>
        <taxon>Mycobacteriales</taxon>
        <taxon>Nocardiaceae</taxon>
        <taxon>Nocardia</taxon>
    </lineage>
</organism>
<accession>A0A849C7T3</accession>